<sequence>MIPPMRQSITMSVPILDENGNESYNDYGQPLTDTSTFKCRVNEHAELQRSKTFVYDDAVDEVDVMHNVPVQTGVKVEYTTRRGTVKTGTVKSYTETTNLSASRTYFRTLIINGK</sequence>
<accession>A0A9X4L1S4</accession>
<evidence type="ECO:0000313" key="1">
    <source>
        <dbReference type="EMBL" id="MDG0844850.1"/>
    </source>
</evidence>
<proteinExistence type="predicted"/>
<dbReference type="Proteomes" id="UP001152422">
    <property type="component" value="Unassembled WGS sequence"/>
</dbReference>
<organism evidence="1 2">
    <name type="scientific">Staphylococcus equorum</name>
    <dbReference type="NCBI Taxonomy" id="246432"/>
    <lineage>
        <taxon>Bacteria</taxon>
        <taxon>Bacillati</taxon>
        <taxon>Bacillota</taxon>
        <taxon>Bacilli</taxon>
        <taxon>Bacillales</taxon>
        <taxon>Staphylococcaceae</taxon>
        <taxon>Staphylococcus</taxon>
    </lineage>
</organism>
<name>A0A9X4L1S4_9STAP</name>
<dbReference type="EMBL" id="JAMBQA010000001">
    <property type="protein sequence ID" value="MDG0844850.1"/>
    <property type="molecule type" value="Genomic_DNA"/>
</dbReference>
<reference evidence="1" key="1">
    <citation type="submission" date="2022-05" db="EMBL/GenBank/DDBJ databases">
        <title>Comparative genomics of Staphylococcus equorum isolates.</title>
        <authorList>
            <person name="Luelf R.H."/>
        </authorList>
    </citation>
    <scope>NUCLEOTIDE SEQUENCE</scope>
    <source>
        <strain evidence="1">TMW 2.2497</strain>
    </source>
</reference>
<protein>
    <submittedName>
        <fullName evidence="1">Uncharacterized protein</fullName>
    </submittedName>
</protein>
<dbReference type="RefSeq" id="WP_002512365.1">
    <property type="nucleotide sequence ID" value="NZ_JAMBPY010000001.1"/>
</dbReference>
<comment type="caution">
    <text evidence="1">The sequence shown here is derived from an EMBL/GenBank/DDBJ whole genome shotgun (WGS) entry which is preliminary data.</text>
</comment>
<gene>
    <name evidence="1" type="ORF">M4L89_01155</name>
</gene>
<keyword evidence="2" id="KW-1185">Reference proteome</keyword>
<evidence type="ECO:0000313" key="2">
    <source>
        <dbReference type="Proteomes" id="UP001152422"/>
    </source>
</evidence>
<dbReference type="AlphaFoldDB" id="A0A9X4L1S4"/>